<dbReference type="PANTHER" id="PTHR37549">
    <property type="entry name" value="LIPOPROTEIN LPRI"/>
    <property type="match status" value="1"/>
</dbReference>
<dbReference type="AlphaFoldDB" id="A0A1I5WX07"/>
<reference evidence="1 2" key="1">
    <citation type="submission" date="2016-10" db="EMBL/GenBank/DDBJ databases">
        <authorList>
            <person name="de Groot N.N."/>
        </authorList>
    </citation>
    <scope>NUCLEOTIDE SEQUENCE [LARGE SCALE GENOMIC DNA]</scope>
    <source>
        <strain evidence="1 2">DSM 19547</strain>
    </source>
</reference>
<dbReference type="PANTHER" id="PTHR37549:SF1">
    <property type="entry name" value="LIPOPROTEIN LPRI"/>
    <property type="match status" value="1"/>
</dbReference>
<dbReference type="EMBL" id="FOXA01000063">
    <property type="protein sequence ID" value="SFQ24282.1"/>
    <property type="molecule type" value="Genomic_DNA"/>
</dbReference>
<dbReference type="OrthoDB" id="122332at2"/>
<evidence type="ECO:0000313" key="1">
    <source>
        <dbReference type="EMBL" id="SFQ24282.1"/>
    </source>
</evidence>
<protein>
    <submittedName>
        <fullName evidence="1">Uncharacterized protein YPO0702</fullName>
    </submittedName>
</protein>
<proteinExistence type="predicted"/>
<dbReference type="GO" id="GO:0005576">
    <property type="term" value="C:extracellular region"/>
    <property type="evidence" value="ECO:0007669"/>
    <property type="project" value="TreeGrafter"/>
</dbReference>
<dbReference type="Proteomes" id="UP000199356">
    <property type="component" value="Unassembled WGS sequence"/>
</dbReference>
<accession>A0A1I5WX07</accession>
<evidence type="ECO:0000313" key="2">
    <source>
        <dbReference type="Proteomes" id="UP000199356"/>
    </source>
</evidence>
<name>A0A1I5WX07_9RHOB</name>
<sequence length="342" mass="36866">MAECSVRNPSNDAPAPPRLAPCRHAVRSARRSWNGLLAAALSAVFAATPQVAAALTPGWCSSEALNESERVICASDVLGRLDHELNEVYAAATRAGEVPDQASWLAERNACGFDANCLGASYRTRIAELRDYAQAARAPDAGRGRSSGAGEISVAPLLRSGSSEPWLQRLEERLSEQSLGSRSEDAPAVQDDTSLGAALDGLRGLDALVPRPWCDAGRLNRTERTICENEGLSRLDALLEQVYGRARARDHDAEQIQWLRNQRDACGDDPLCIAFAYTKRIEELNAPLAQAAGRRHDINIPSGQFPPPGTCRLWFPDRPPGQQPPYSACDISVPPGAVLIRG</sequence>
<dbReference type="InterPro" id="IPR052755">
    <property type="entry name" value="Lysozyme_Inhibitor_LprI"/>
</dbReference>
<dbReference type="STRING" id="441119.SAMN04488047_1632"/>
<keyword evidence="2" id="KW-1185">Reference proteome</keyword>
<organism evidence="1 2">
    <name type="scientific">Tranquillimonas alkanivorans</name>
    <dbReference type="NCBI Taxonomy" id="441119"/>
    <lineage>
        <taxon>Bacteria</taxon>
        <taxon>Pseudomonadati</taxon>
        <taxon>Pseudomonadota</taxon>
        <taxon>Alphaproteobacteria</taxon>
        <taxon>Rhodobacterales</taxon>
        <taxon>Roseobacteraceae</taxon>
        <taxon>Tranquillimonas</taxon>
    </lineage>
</organism>
<gene>
    <name evidence="1" type="ORF">SAMN04488047_1632</name>
</gene>